<dbReference type="PANTHER" id="PTHR24243:SF230">
    <property type="entry name" value="G-PROTEIN COUPLED RECEPTORS FAMILY 1 PROFILE DOMAIN-CONTAINING PROTEIN"/>
    <property type="match status" value="1"/>
</dbReference>
<dbReference type="AlphaFoldDB" id="A0AAD9K6I3"/>
<keyword evidence="7" id="KW-0807">Transducer</keyword>
<dbReference type="GO" id="GO:0005886">
    <property type="term" value="C:plasma membrane"/>
    <property type="evidence" value="ECO:0007669"/>
    <property type="project" value="TreeGrafter"/>
</dbReference>
<feature type="transmembrane region" description="Helical" evidence="8">
    <location>
        <begin position="276"/>
        <end position="298"/>
    </location>
</feature>
<evidence type="ECO:0000256" key="4">
    <source>
        <dbReference type="ARBA" id="ARBA00023040"/>
    </source>
</evidence>
<dbReference type="SUPFAM" id="SSF81321">
    <property type="entry name" value="Family A G protein-coupled receptor-like"/>
    <property type="match status" value="1"/>
</dbReference>
<dbReference type="EMBL" id="JAODUP010000045">
    <property type="protein sequence ID" value="KAK2165796.1"/>
    <property type="molecule type" value="Genomic_DNA"/>
</dbReference>
<feature type="domain" description="G-protein coupled receptors family 1 profile" evidence="9">
    <location>
        <begin position="38"/>
        <end position="296"/>
    </location>
</feature>
<dbReference type="Gene3D" id="1.20.1070.10">
    <property type="entry name" value="Rhodopsin 7-helix transmembrane proteins"/>
    <property type="match status" value="1"/>
</dbReference>
<dbReference type="CDD" id="cd14978">
    <property type="entry name" value="7tmA_FMRFamide_R-like"/>
    <property type="match status" value="1"/>
</dbReference>
<feature type="transmembrane region" description="Helical" evidence="8">
    <location>
        <begin position="58"/>
        <end position="80"/>
    </location>
</feature>
<proteinExistence type="predicted"/>
<comment type="caution">
    <text evidence="10">The sequence shown here is derived from an EMBL/GenBank/DDBJ whole genome shotgun (WGS) entry which is preliminary data.</text>
</comment>
<dbReference type="Proteomes" id="UP001208570">
    <property type="component" value="Unassembled WGS sequence"/>
</dbReference>
<keyword evidence="4" id="KW-0297">G-protein coupled receptor</keyword>
<dbReference type="PRINTS" id="PR00237">
    <property type="entry name" value="GPCRRHODOPSN"/>
</dbReference>
<gene>
    <name evidence="10" type="ORF">LSH36_45g07020</name>
</gene>
<dbReference type="PANTHER" id="PTHR24243">
    <property type="entry name" value="G-PROTEIN COUPLED RECEPTOR"/>
    <property type="match status" value="1"/>
</dbReference>
<dbReference type="InterPro" id="IPR017452">
    <property type="entry name" value="GPCR_Rhodpsn_7TM"/>
</dbReference>
<dbReference type="InterPro" id="IPR000276">
    <property type="entry name" value="GPCR_Rhodpsn"/>
</dbReference>
<dbReference type="PROSITE" id="PS50262">
    <property type="entry name" value="G_PROTEIN_RECEP_F1_2"/>
    <property type="match status" value="1"/>
</dbReference>
<evidence type="ECO:0000313" key="10">
    <source>
        <dbReference type="EMBL" id="KAK2165796.1"/>
    </source>
</evidence>
<feature type="transmembrane region" description="Helical" evidence="8">
    <location>
        <begin position="100"/>
        <end position="119"/>
    </location>
</feature>
<evidence type="ECO:0000256" key="6">
    <source>
        <dbReference type="ARBA" id="ARBA00023170"/>
    </source>
</evidence>
<keyword evidence="3 8" id="KW-1133">Transmembrane helix</keyword>
<evidence type="ECO:0000259" key="9">
    <source>
        <dbReference type="PROSITE" id="PS50262"/>
    </source>
</evidence>
<keyword evidence="5 8" id="KW-0472">Membrane</keyword>
<feature type="transmembrane region" description="Helical" evidence="8">
    <location>
        <begin position="139"/>
        <end position="160"/>
    </location>
</feature>
<keyword evidence="2 8" id="KW-0812">Transmembrane</keyword>
<keyword evidence="11" id="KW-1185">Reference proteome</keyword>
<organism evidence="10 11">
    <name type="scientific">Paralvinella palmiformis</name>
    <dbReference type="NCBI Taxonomy" id="53620"/>
    <lineage>
        <taxon>Eukaryota</taxon>
        <taxon>Metazoa</taxon>
        <taxon>Spiralia</taxon>
        <taxon>Lophotrochozoa</taxon>
        <taxon>Annelida</taxon>
        <taxon>Polychaeta</taxon>
        <taxon>Sedentaria</taxon>
        <taxon>Canalipalpata</taxon>
        <taxon>Terebellida</taxon>
        <taxon>Terebelliformia</taxon>
        <taxon>Alvinellidae</taxon>
        <taxon>Paralvinella</taxon>
    </lineage>
</organism>
<feature type="transmembrane region" description="Helical" evidence="8">
    <location>
        <begin position="189"/>
        <end position="212"/>
    </location>
</feature>
<comment type="subcellular location">
    <subcellularLocation>
        <location evidence="1">Membrane</location>
        <topology evidence="1">Multi-pass membrane protein</topology>
    </subcellularLocation>
</comment>
<feature type="transmembrane region" description="Helical" evidence="8">
    <location>
        <begin position="23"/>
        <end position="46"/>
    </location>
</feature>
<evidence type="ECO:0000313" key="11">
    <source>
        <dbReference type="Proteomes" id="UP001208570"/>
    </source>
</evidence>
<evidence type="ECO:0000256" key="5">
    <source>
        <dbReference type="ARBA" id="ARBA00023136"/>
    </source>
</evidence>
<protein>
    <recommendedName>
        <fullName evidence="9">G-protein coupled receptors family 1 profile domain-containing protein</fullName>
    </recommendedName>
</protein>
<evidence type="ECO:0000256" key="2">
    <source>
        <dbReference type="ARBA" id="ARBA00022692"/>
    </source>
</evidence>
<reference evidence="10" key="1">
    <citation type="journal article" date="2023" name="Mol. Biol. Evol.">
        <title>Third-Generation Sequencing Reveals the Adaptive Role of the Epigenome in Three Deep-Sea Polychaetes.</title>
        <authorList>
            <person name="Perez M."/>
            <person name="Aroh O."/>
            <person name="Sun Y."/>
            <person name="Lan Y."/>
            <person name="Juniper S.K."/>
            <person name="Young C.R."/>
            <person name="Angers B."/>
            <person name="Qian P.Y."/>
        </authorList>
    </citation>
    <scope>NUCLEOTIDE SEQUENCE</scope>
    <source>
        <strain evidence="10">P08H-3</strain>
    </source>
</reference>
<evidence type="ECO:0000256" key="8">
    <source>
        <dbReference type="SAM" id="Phobius"/>
    </source>
</evidence>
<keyword evidence="6" id="KW-0675">Receptor</keyword>
<dbReference type="GO" id="GO:0004930">
    <property type="term" value="F:G protein-coupled receptor activity"/>
    <property type="evidence" value="ECO:0007669"/>
    <property type="project" value="UniProtKB-KW"/>
</dbReference>
<accession>A0AAD9K6I3</accession>
<dbReference type="Pfam" id="PF00001">
    <property type="entry name" value="7tm_1"/>
    <property type="match status" value="1"/>
</dbReference>
<evidence type="ECO:0000256" key="7">
    <source>
        <dbReference type="ARBA" id="ARBA00023224"/>
    </source>
</evidence>
<name>A0AAD9K6I3_9ANNE</name>
<sequence length="344" mass="39155">MENTTSSDLSGRTSRISSITKNIWIYGAAFIIVFGTIGNGLSATVMTRKRLRRHRTSIYLVVLAIVDTAVLYTGLLRHWIREVIDVDVRNISAPGCKIHIFLVYFLVHFEAWILVWISAERLVAVCLPHRAKVIFTVRFVWLQITGTGFVTFIINLHIFWTVSLKANICVPYNRKYEVFWEEIWSKVDLVISSFVPFVVMFLMNLAIVTRLLHLRSTRKRTTSHVTAAPANAMSTMLITVNFAFLITTSPVAIYLTNLRAWQHSARTERDRAVLDLVWACVNMAAYTNNAINFLLYCLSGPTFKKELVRLVCLGKCAYKVHPQQASFSLTTATVPSNTRDEMNL</sequence>
<evidence type="ECO:0000256" key="1">
    <source>
        <dbReference type="ARBA" id="ARBA00004141"/>
    </source>
</evidence>
<evidence type="ECO:0000256" key="3">
    <source>
        <dbReference type="ARBA" id="ARBA00022989"/>
    </source>
</evidence>
<feature type="transmembrane region" description="Helical" evidence="8">
    <location>
        <begin position="233"/>
        <end position="256"/>
    </location>
</feature>